<feature type="domain" description="SpaA-like prealbumin fold" evidence="3">
    <location>
        <begin position="346"/>
        <end position="459"/>
    </location>
</feature>
<dbReference type="InterPro" id="IPR041033">
    <property type="entry name" value="SpaA_PFL_dom_1"/>
</dbReference>
<dbReference type="RefSeq" id="WP_095586741.1">
    <property type="nucleotide sequence ID" value="NZ_PKRZ01000001.1"/>
</dbReference>
<dbReference type="NCBIfam" id="TIGR01167">
    <property type="entry name" value="LPXTG_anchor"/>
    <property type="match status" value="1"/>
</dbReference>
<dbReference type="InterPro" id="IPR048052">
    <property type="entry name" value="FM1-like"/>
</dbReference>
<sequence precursor="true">MKKSRIIQITIALLLTLSVLAVPIKEVFSAENSTDKVSITLNKRIWQDKAPDNIQNTGEVMDFGGEKLNGVEFTAYDVTDKYYSLINGSDQKTAIAQIQEDSKQTAPDYATKLSSEVTSGEGQAVFKNLTMKNTSGRYNVYLFLETKTPDDITVTKRSAPLVIALPIYKLDSNQELTEILNTDIQLYPKNVTSKDTKEFTNVGSFDEVKIGDQTFANVTTGDILNYKLTINIPDNIGDPNAVTSFKIHDKPTDGLALAGQNVKGEGLTLGDDYTIEYVDGGFTVSLNLSSSKVKDLAGKKLQLTYDMKLTKELTIDELQNNKASVQINNSPEQEITPPTPVGTGGYKFVKKDSQTGKTLSGAEFVVTNKDQTKFIKFDDQMNSRGEYVFDKWVTSEAEASKVVSDTNGSIKIVGLENGEYILNETKAPSSNYILLEDGTIKFTVTHGKYGTSELEVKNTPKGLLPATGGKGIYIFLVIGSFMITIALILQKKSRNQS</sequence>
<evidence type="ECO:0000259" key="3">
    <source>
        <dbReference type="Pfam" id="PF17802"/>
    </source>
</evidence>
<dbReference type="InterPro" id="IPR026466">
    <property type="entry name" value="Fim_isopep_form_D2_dom"/>
</dbReference>
<name>A0A2N5WEF8_LACLL</name>
<keyword evidence="1" id="KW-0472">Membrane</keyword>
<dbReference type="Proteomes" id="UP000234865">
    <property type="component" value="Unassembled WGS sequence"/>
</dbReference>
<gene>
    <name evidence="4" type="ORF">CYU10_001640</name>
</gene>
<dbReference type="InterPro" id="IPR032364">
    <property type="entry name" value="GramPos_pilinD1_N"/>
</dbReference>
<dbReference type="NCBIfam" id="TIGR04226">
    <property type="entry name" value="RrgB_K2N_iso_D2"/>
    <property type="match status" value="1"/>
</dbReference>
<dbReference type="Gene3D" id="2.60.40.10">
    <property type="entry name" value="Immunoglobulins"/>
    <property type="match status" value="2"/>
</dbReference>
<evidence type="ECO:0000259" key="2">
    <source>
        <dbReference type="Pfam" id="PF16555"/>
    </source>
</evidence>
<evidence type="ECO:0000256" key="1">
    <source>
        <dbReference type="SAM" id="Phobius"/>
    </source>
</evidence>
<keyword evidence="1" id="KW-1133">Transmembrane helix</keyword>
<protein>
    <submittedName>
        <fullName evidence="4">Fimbrial subunit type 2</fullName>
    </submittedName>
</protein>
<feature type="transmembrane region" description="Helical" evidence="1">
    <location>
        <begin position="471"/>
        <end position="489"/>
    </location>
</feature>
<feature type="domain" description="Gram-positive pilin subunit D1 N-terminal" evidence="2">
    <location>
        <begin position="35"/>
        <end position="191"/>
    </location>
</feature>
<dbReference type="Pfam" id="PF17802">
    <property type="entry name" value="SpaA"/>
    <property type="match status" value="1"/>
</dbReference>
<dbReference type="NCBIfam" id="NF033902">
    <property type="entry name" value="iso_D2_wall_anc"/>
    <property type="match status" value="1"/>
</dbReference>
<evidence type="ECO:0000313" key="5">
    <source>
        <dbReference type="Proteomes" id="UP000234865"/>
    </source>
</evidence>
<dbReference type="Gene3D" id="2.60.40.740">
    <property type="match status" value="1"/>
</dbReference>
<evidence type="ECO:0000313" key="4">
    <source>
        <dbReference type="EMBL" id="PLW60616.1"/>
    </source>
</evidence>
<accession>A0A2N5WEF8</accession>
<dbReference type="AlphaFoldDB" id="A0A2N5WEF8"/>
<keyword evidence="1" id="KW-0812">Transmembrane</keyword>
<proteinExistence type="predicted"/>
<reference evidence="5" key="1">
    <citation type="submission" date="2016-08" db="EMBL/GenBank/DDBJ databases">
        <title>Comparative genomics of Lactococcus lactis strain WFLU12 isolated from the gastrointestinal tract of wild olive flounder (Paralichythys olivaceus).</title>
        <authorList>
            <person name="Nguyen T.L."/>
            <person name="Kim D.-H."/>
        </authorList>
    </citation>
    <scope>NUCLEOTIDE SEQUENCE [LARGE SCALE GENOMIC DNA]</scope>
    <source>
        <strain evidence="5">WFLU12</strain>
    </source>
</reference>
<dbReference type="EMBL" id="PKRZ01000001">
    <property type="protein sequence ID" value="PLW60616.1"/>
    <property type="molecule type" value="Genomic_DNA"/>
</dbReference>
<comment type="caution">
    <text evidence="4">The sequence shown here is derived from an EMBL/GenBank/DDBJ whole genome shotgun (WGS) entry which is preliminary data.</text>
</comment>
<dbReference type="InterPro" id="IPR013783">
    <property type="entry name" value="Ig-like_fold"/>
</dbReference>
<dbReference type="Pfam" id="PF16555">
    <property type="entry name" value="GramPos_pilinD1"/>
    <property type="match status" value="1"/>
</dbReference>
<organism evidence="4 5">
    <name type="scientific">Lactococcus lactis subsp. lactis</name>
    <name type="common">Streptococcus lactis</name>
    <dbReference type="NCBI Taxonomy" id="1360"/>
    <lineage>
        <taxon>Bacteria</taxon>
        <taxon>Bacillati</taxon>
        <taxon>Bacillota</taxon>
        <taxon>Bacilli</taxon>
        <taxon>Lactobacillales</taxon>
        <taxon>Streptococcaceae</taxon>
        <taxon>Lactococcus</taxon>
    </lineage>
</organism>